<feature type="active site" description="Proton donor" evidence="7">
    <location>
        <position position="244"/>
    </location>
</feature>
<keyword evidence="3 7" id="KW-0378">Hydrolase</keyword>
<evidence type="ECO:0000256" key="3">
    <source>
        <dbReference type="ARBA" id="ARBA00022801"/>
    </source>
</evidence>
<keyword evidence="2 7" id="KW-0479">Metal-binding</keyword>
<dbReference type="SUPFAM" id="SSF51556">
    <property type="entry name" value="Metallo-dependent hydrolases"/>
    <property type="match status" value="1"/>
</dbReference>
<dbReference type="GO" id="GO:0043103">
    <property type="term" value="P:hypoxanthine salvage"/>
    <property type="evidence" value="ECO:0007669"/>
    <property type="project" value="UniProtKB-UniRule"/>
</dbReference>
<feature type="binding site" evidence="7">
    <location>
        <position position="323"/>
    </location>
    <ligand>
        <name>substrate</name>
    </ligand>
</feature>
<organism evidence="9 10">
    <name type="scientific">Bombardia bombarda</name>
    <dbReference type="NCBI Taxonomy" id="252184"/>
    <lineage>
        <taxon>Eukaryota</taxon>
        <taxon>Fungi</taxon>
        <taxon>Dikarya</taxon>
        <taxon>Ascomycota</taxon>
        <taxon>Pezizomycotina</taxon>
        <taxon>Sordariomycetes</taxon>
        <taxon>Sordariomycetidae</taxon>
        <taxon>Sordariales</taxon>
        <taxon>Lasiosphaeriaceae</taxon>
        <taxon>Bombardia</taxon>
    </lineage>
</organism>
<reference evidence="9" key="1">
    <citation type="submission" date="2023-06" db="EMBL/GenBank/DDBJ databases">
        <title>Genome-scale phylogeny and comparative genomics of the fungal order Sordariales.</title>
        <authorList>
            <consortium name="Lawrence Berkeley National Laboratory"/>
            <person name="Hensen N."/>
            <person name="Bonometti L."/>
            <person name="Westerberg I."/>
            <person name="Brannstrom I.O."/>
            <person name="Guillou S."/>
            <person name="Cros-Aarteil S."/>
            <person name="Calhoun S."/>
            <person name="Haridas S."/>
            <person name="Kuo A."/>
            <person name="Mondo S."/>
            <person name="Pangilinan J."/>
            <person name="Riley R."/>
            <person name="LaButti K."/>
            <person name="Andreopoulos B."/>
            <person name="Lipzen A."/>
            <person name="Chen C."/>
            <person name="Yanf M."/>
            <person name="Daum C."/>
            <person name="Ng V."/>
            <person name="Clum A."/>
            <person name="Steindorff A."/>
            <person name="Ohm R."/>
            <person name="Martin F."/>
            <person name="Silar P."/>
            <person name="Natvig D."/>
            <person name="Lalanne C."/>
            <person name="Gautier V."/>
            <person name="Ament-velasquez S.L."/>
            <person name="Kruys A."/>
            <person name="Hutchinson M.I."/>
            <person name="Powell A.J."/>
            <person name="Barry K."/>
            <person name="Miller A.N."/>
            <person name="Grigoriev I.V."/>
            <person name="Debuchy R."/>
            <person name="Gladieux P."/>
            <person name="Thoren M.H."/>
            <person name="Johannesson H."/>
        </authorList>
    </citation>
    <scope>NUCLEOTIDE SEQUENCE</scope>
    <source>
        <strain evidence="9">SMH3391-2</strain>
    </source>
</reference>
<evidence type="ECO:0000256" key="1">
    <source>
        <dbReference type="ARBA" id="ARBA00022490"/>
    </source>
</evidence>
<dbReference type="GO" id="GO:0009168">
    <property type="term" value="P:purine ribonucleoside monophosphate biosynthetic process"/>
    <property type="evidence" value="ECO:0007669"/>
    <property type="project" value="InterPro"/>
</dbReference>
<dbReference type="GO" id="GO:0006146">
    <property type="term" value="P:adenine catabolic process"/>
    <property type="evidence" value="ECO:0007669"/>
    <property type="project" value="UniProtKB-UniRule"/>
</dbReference>
<name>A0AA39XJM9_9PEZI</name>
<dbReference type="GO" id="GO:0008270">
    <property type="term" value="F:zinc ion binding"/>
    <property type="evidence" value="ECO:0007669"/>
    <property type="project" value="UniProtKB-UniRule"/>
</dbReference>
<comment type="subcellular location">
    <subcellularLocation>
        <location evidence="7">Cytoplasm</location>
    </subcellularLocation>
    <subcellularLocation>
        <location evidence="7">Nucleus</location>
    </subcellularLocation>
</comment>
<dbReference type="InterPro" id="IPR006650">
    <property type="entry name" value="A/AMP_deam_AS"/>
</dbReference>
<feature type="domain" description="Adenosine deaminase" evidence="8">
    <location>
        <begin position="14"/>
        <end position="376"/>
    </location>
</feature>
<comment type="function">
    <text evidence="7">Catalyzes the hydrolytic deamination of adenine to hypoxanthine. Plays an important role in the purine salvage pathway and in nitrogen catabolism.</text>
</comment>
<feature type="binding site" evidence="7">
    <location>
        <position position="19"/>
    </location>
    <ligand>
        <name>Zn(2+)</name>
        <dbReference type="ChEBI" id="CHEBI:29105"/>
        <note>catalytic</note>
    </ligand>
</feature>
<protein>
    <recommendedName>
        <fullName evidence="7">Adenine deaminase</fullName>
        <shortName evidence="7">ADE</shortName>
        <ecNumber evidence="7">3.5.4.2</ecNumber>
    </recommendedName>
    <alternativeName>
        <fullName evidence="7">Adenine aminohydrolase</fullName>
        <shortName evidence="7">AAH</shortName>
    </alternativeName>
</protein>
<dbReference type="PROSITE" id="PS00485">
    <property type="entry name" value="A_DEAMINASE"/>
    <property type="match status" value="1"/>
</dbReference>
<proteinExistence type="inferred from homology"/>
<evidence type="ECO:0000256" key="4">
    <source>
        <dbReference type="ARBA" id="ARBA00022833"/>
    </source>
</evidence>
<dbReference type="PANTHER" id="PTHR43114">
    <property type="entry name" value="ADENINE DEAMINASE"/>
    <property type="match status" value="1"/>
</dbReference>
<comment type="catalytic activity">
    <reaction evidence="7">
        <text>adenine + H2O + H(+) = hypoxanthine + NH4(+)</text>
        <dbReference type="Rhea" id="RHEA:23688"/>
        <dbReference type="ChEBI" id="CHEBI:15377"/>
        <dbReference type="ChEBI" id="CHEBI:15378"/>
        <dbReference type="ChEBI" id="CHEBI:16708"/>
        <dbReference type="ChEBI" id="CHEBI:17368"/>
        <dbReference type="ChEBI" id="CHEBI:28938"/>
        <dbReference type="EC" id="3.5.4.2"/>
    </reaction>
</comment>
<dbReference type="EMBL" id="JAULSR010000001">
    <property type="protein sequence ID" value="KAK0634497.1"/>
    <property type="molecule type" value="Genomic_DNA"/>
</dbReference>
<dbReference type="GO" id="GO:0009117">
    <property type="term" value="P:nucleotide metabolic process"/>
    <property type="evidence" value="ECO:0007669"/>
    <property type="project" value="UniProtKB-KW"/>
</dbReference>
<dbReference type="InterPro" id="IPR028892">
    <property type="entry name" value="ADE"/>
</dbReference>
<keyword evidence="4 7" id="KW-0862">Zinc</keyword>
<keyword evidence="10" id="KW-1185">Reference proteome</keyword>
<keyword evidence="5 7" id="KW-0546">Nucleotide metabolism</keyword>
<evidence type="ECO:0000256" key="5">
    <source>
        <dbReference type="ARBA" id="ARBA00023080"/>
    </source>
</evidence>
<dbReference type="EC" id="3.5.4.2" evidence="7"/>
<dbReference type="GO" id="GO:0000034">
    <property type="term" value="F:adenine deaminase activity"/>
    <property type="evidence" value="ECO:0007669"/>
    <property type="project" value="UniProtKB-UniRule"/>
</dbReference>
<sequence>MCKSPLHPFLVALPKCEHHMHLEGSLSPELLFALAKKNNISLPSPFPTVSRSGPGTAEEQDEIDPAFASPATLRARYAAFTSLDDFLHYYYIGMRVLLTADDFEELAYAYLARASLEGNVRHAEVFFDPQAHVSRGVTVAVIVEGWERAVERVEGEFGGGKGRKITALLVPCLLRHLEVEDSRGLFAGLLAEGYFHGEDGGEEGPKLAGVGLCSTEMDRPPGLWKEIFEMAREAGVRRTAHAGEEGPAGYVSAALDELWVERIDHGVRAAEDGELMGRLAREGVMLTVCPVSNVRLKGVERLEDVPIREFLDKGVRFSLNSDDPAYFGAYLQEVYCAVEEAFGLSVGEWAMIARNAVEGSWCGEERKREILGEVEEVVEGWERQEEEVLN</sequence>
<accession>A0AA39XJM9</accession>
<dbReference type="PANTHER" id="PTHR43114:SF6">
    <property type="entry name" value="ADENINE DEAMINASE"/>
    <property type="match status" value="1"/>
</dbReference>
<dbReference type="InterPro" id="IPR001365">
    <property type="entry name" value="A_deaminase_dom"/>
</dbReference>
<dbReference type="HAMAP" id="MF_01962">
    <property type="entry name" value="Adenine_deaminase"/>
    <property type="match status" value="1"/>
</dbReference>
<dbReference type="InterPro" id="IPR032466">
    <property type="entry name" value="Metal_Hydrolase"/>
</dbReference>
<dbReference type="Gene3D" id="3.20.20.140">
    <property type="entry name" value="Metal-dependent hydrolases"/>
    <property type="match status" value="1"/>
</dbReference>
<dbReference type="GO" id="GO:0005829">
    <property type="term" value="C:cytosol"/>
    <property type="evidence" value="ECO:0007669"/>
    <property type="project" value="TreeGrafter"/>
</dbReference>
<dbReference type="GO" id="GO:0005634">
    <property type="term" value="C:nucleus"/>
    <property type="evidence" value="ECO:0007669"/>
    <property type="project" value="UniProtKB-SubCell"/>
</dbReference>
<dbReference type="Pfam" id="PF00962">
    <property type="entry name" value="A_deaminase"/>
    <property type="match status" value="1"/>
</dbReference>
<comment type="caution">
    <text evidence="9">The sequence shown here is derived from an EMBL/GenBank/DDBJ whole genome shotgun (WGS) entry which is preliminary data.</text>
</comment>
<keyword evidence="1 7" id="KW-0963">Cytoplasm</keyword>
<dbReference type="Proteomes" id="UP001174934">
    <property type="component" value="Unassembled WGS sequence"/>
</dbReference>
<keyword evidence="6 7" id="KW-0539">Nucleus</keyword>
<evidence type="ECO:0000313" key="10">
    <source>
        <dbReference type="Proteomes" id="UP001174934"/>
    </source>
</evidence>
<dbReference type="NCBIfam" id="TIGR01430">
    <property type="entry name" value="aden_deam"/>
    <property type="match status" value="1"/>
</dbReference>
<comment type="similarity">
    <text evidence="7">Belongs to the metallo-dependent hydrolases superfamily. Adenosine and AMP deaminases family. Adenine deaminase type 2 subfamily.</text>
</comment>
<evidence type="ECO:0000256" key="7">
    <source>
        <dbReference type="HAMAP-Rule" id="MF_03145"/>
    </source>
</evidence>
<dbReference type="InterPro" id="IPR006330">
    <property type="entry name" value="Ado/ade_deaminase"/>
</dbReference>
<feature type="site" description="Important for catalytic activity" evidence="7">
    <location>
        <position position="265"/>
    </location>
</feature>
<dbReference type="AlphaFoldDB" id="A0AA39XJM9"/>
<evidence type="ECO:0000259" key="8">
    <source>
        <dbReference type="Pfam" id="PF00962"/>
    </source>
</evidence>
<evidence type="ECO:0000256" key="2">
    <source>
        <dbReference type="ARBA" id="ARBA00022723"/>
    </source>
</evidence>
<comment type="cofactor">
    <cofactor evidence="7">
        <name>Zn(2+)</name>
        <dbReference type="ChEBI" id="CHEBI:29105"/>
    </cofactor>
    <text evidence="7">Binds 1 zinc ion per subunit.</text>
</comment>
<gene>
    <name evidence="7" type="primary">AAH1</name>
    <name evidence="9" type="ORF">B0T17DRAFT_481948</name>
</gene>
<feature type="binding site" evidence="7">
    <location>
        <position position="241"/>
    </location>
    <ligand>
        <name>Zn(2+)</name>
        <dbReference type="ChEBI" id="CHEBI:29105"/>
        <note>catalytic</note>
    </ligand>
</feature>
<evidence type="ECO:0000313" key="9">
    <source>
        <dbReference type="EMBL" id="KAK0634497.1"/>
    </source>
</evidence>
<feature type="binding site" evidence="7">
    <location>
        <position position="21"/>
    </location>
    <ligand>
        <name>Zn(2+)</name>
        <dbReference type="ChEBI" id="CHEBI:29105"/>
        <note>catalytic</note>
    </ligand>
</feature>
<evidence type="ECO:0000256" key="6">
    <source>
        <dbReference type="ARBA" id="ARBA00023242"/>
    </source>
</evidence>
<feature type="binding site" evidence="7">
    <location>
        <position position="322"/>
    </location>
    <ligand>
        <name>Zn(2+)</name>
        <dbReference type="ChEBI" id="CHEBI:29105"/>
        <note>catalytic</note>
    </ligand>
</feature>